<proteinExistence type="inferred from homology"/>
<evidence type="ECO:0000256" key="1">
    <source>
        <dbReference type="ARBA" id="ARBA00004604"/>
    </source>
</evidence>
<dbReference type="KEGG" id="bbif:117216950"/>
<dbReference type="PIRSF" id="PIRSF017302">
    <property type="entry name" value="Gltscr2"/>
    <property type="match status" value="1"/>
</dbReference>
<evidence type="ECO:0000256" key="3">
    <source>
        <dbReference type="ARBA" id="ARBA00008838"/>
    </source>
</evidence>
<gene>
    <name evidence="10" type="primary">LOC117216950</name>
</gene>
<dbReference type="GO" id="GO:0005654">
    <property type="term" value="C:nucleoplasm"/>
    <property type="evidence" value="ECO:0007669"/>
    <property type="project" value="UniProtKB-SubCell"/>
</dbReference>
<accession>A0A6P8NJ05</accession>
<feature type="coiled-coil region" evidence="7">
    <location>
        <begin position="228"/>
        <end position="258"/>
    </location>
</feature>
<feature type="compositionally biased region" description="Basic residues" evidence="8">
    <location>
        <begin position="191"/>
        <end position="214"/>
    </location>
</feature>
<dbReference type="Proteomes" id="UP000515164">
    <property type="component" value="Unplaced"/>
</dbReference>
<evidence type="ECO:0000313" key="10">
    <source>
        <dbReference type="RefSeq" id="XP_033320024.1"/>
    </source>
</evidence>
<keyword evidence="5" id="KW-0690">Ribosome biogenesis</keyword>
<organism evidence="9 10">
    <name type="scientific">Bombus bifarius</name>
    <dbReference type="NCBI Taxonomy" id="103933"/>
    <lineage>
        <taxon>Eukaryota</taxon>
        <taxon>Metazoa</taxon>
        <taxon>Ecdysozoa</taxon>
        <taxon>Arthropoda</taxon>
        <taxon>Hexapoda</taxon>
        <taxon>Insecta</taxon>
        <taxon>Pterygota</taxon>
        <taxon>Neoptera</taxon>
        <taxon>Endopterygota</taxon>
        <taxon>Hymenoptera</taxon>
        <taxon>Apocrita</taxon>
        <taxon>Aculeata</taxon>
        <taxon>Apoidea</taxon>
        <taxon>Anthophila</taxon>
        <taxon>Apidae</taxon>
        <taxon>Bombus</taxon>
        <taxon>Pyrobombus</taxon>
    </lineage>
</organism>
<feature type="region of interest" description="Disordered" evidence="8">
    <location>
        <begin position="161"/>
        <end position="220"/>
    </location>
</feature>
<reference evidence="10" key="1">
    <citation type="submission" date="2025-08" db="UniProtKB">
        <authorList>
            <consortium name="RefSeq"/>
        </authorList>
    </citation>
    <scope>IDENTIFICATION</scope>
    <source>
        <tissue evidence="10">Muscle</tissue>
    </source>
</reference>
<feature type="compositionally biased region" description="Basic and acidic residues" evidence="8">
    <location>
        <begin position="161"/>
        <end position="173"/>
    </location>
</feature>
<protein>
    <recommendedName>
        <fullName evidence="4">Ribosome biogenesis protein NOP53</fullName>
    </recommendedName>
</protein>
<evidence type="ECO:0000256" key="6">
    <source>
        <dbReference type="ARBA" id="ARBA00023242"/>
    </source>
</evidence>
<comment type="similarity">
    <text evidence="3">Belongs to the NOP53 family.</text>
</comment>
<dbReference type="GO" id="GO:0006364">
    <property type="term" value="P:rRNA processing"/>
    <property type="evidence" value="ECO:0007669"/>
    <property type="project" value="TreeGrafter"/>
</dbReference>
<comment type="subcellular location">
    <subcellularLocation>
        <location evidence="1">Nucleus</location>
        <location evidence="1">Nucleolus</location>
    </subcellularLocation>
    <subcellularLocation>
        <location evidence="2">Nucleus</location>
        <location evidence="2">Nucleoplasm</location>
    </subcellularLocation>
</comment>
<evidence type="ECO:0000256" key="4">
    <source>
        <dbReference type="ARBA" id="ARBA00018339"/>
    </source>
</evidence>
<dbReference type="GO" id="GO:0005730">
    <property type="term" value="C:nucleolus"/>
    <property type="evidence" value="ECO:0007669"/>
    <property type="project" value="UniProtKB-SubCell"/>
</dbReference>
<dbReference type="PANTHER" id="PTHR14211:SF7">
    <property type="entry name" value="RIBOSOME BIOGENESIS PROTEIN NOP53"/>
    <property type="match status" value="1"/>
</dbReference>
<dbReference type="GeneID" id="117216950"/>
<sequence>MAALNQDGRQLYKLLLYLEDFKIKERLCLKNKIMVARKKLNKLKINKFNVDLWKDENTRDIDTNWMSSDTVRHTLIHFGVKKKRIPISLRKKPSNIPAVEPPHPGMSYNPSFEDHQNLLHEVAQKEIELIKEEEHLNRVTTKMFRKVSPEEKENNLIKEMSEGLKLENDRNPNEDEDDDPTVRFVNSVVRNQKKTRVQRRKQKEQKDLAHRKKQEKVERKKSSDIYKLKLLNSQLAAKERKQKILREKRLKKKALKEAGTKTLSKVKFEPLEPDFKLSNELTGNLRNTEPANSLLKDRFKSLQKRNIVAPANIKLKRDKARVKRFIKADHKIDMTKIDMK</sequence>
<dbReference type="RefSeq" id="XP_033320024.1">
    <property type="nucleotide sequence ID" value="XM_033464133.1"/>
</dbReference>
<evidence type="ECO:0000256" key="5">
    <source>
        <dbReference type="ARBA" id="ARBA00022517"/>
    </source>
</evidence>
<dbReference type="GO" id="GO:0008097">
    <property type="term" value="F:5S rRNA binding"/>
    <property type="evidence" value="ECO:0007669"/>
    <property type="project" value="TreeGrafter"/>
</dbReference>
<evidence type="ECO:0000256" key="2">
    <source>
        <dbReference type="ARBA" id="ARBA00004642"/>
    </source>
</evidence>
<evidence type="ECO:0000256" key="8">
    <source>
        <dbReference type="SAM" id="MobiDB-lite"/>
    </source>
</evidence>
<keyword evidence="6" id="KW-0539">Nucleus</keyword>
<evidence type="ECO:0000313" key="9">
    <source>
        <dbReference type="Proteomes" id="UP000515164"/>
    </source>
</evidence>
<dbReference type="GO" id="GO:0000027">
    <property type="term" value="P:ribosomal large subunit assembly"/>
    <property type="evidence" value="ECO:0007669"/>
    <property type="project" value="TreeGrafter"/>
</dbReference>
<name>A0A6P8NJ05_9HYME</name>
<dbReference type="Pfam" id="PF07767">
    <property type="entry name" value="Nop53"/>
    <property type="match status" value="1"/>
</dbReference>
<dbReference type="PANTHER" id="PTHR14211">
    <property type="entry name" value="GLIOMA SUPPRESSOR CANDIDATE REGION GENE 2"/>
    <property type="match status" value="1"/>
</dbReference>
<dbReference type="InterPro" id="IPR011687">
    <property type="entry name" value="Nop53/GLTSCR2"/>
</dbReference>
<evidence type="ECO:0000256" key="7">
    <source>
        <dbReference type="SAM" id="Coils"/>
    </source>
</evidence>
<keyword evidence="7" id="KW-0175">Coiled coil</keyword>
<keyword evidence="9" id="KW-1185">Reference proteome</keyword>
<dbReference type="AlphaFoldDB" id="A0A6P8NJ05"/>